<name>W6RFE8_9HYPH</name>
<comment type="similarity">
    <text evidence="1">Belongs to the 5'(3')-deoxyribonucleotidase family.</text>
</comment>
<dbReference type="GO" id="GO:0008253">
    <property type="term" value="F:5'-nucleotidase activity"/>
    <property type="evidence" value="ECO:0007669"/>
    <property type="project" value="InterPro"/>
</dbReference>
<dbReference type="InterPro" id="IPR036412">
    <property type="entry name" value="HAD-like_sf"/>
</dbReference>
<keyword evidence="4" id="KW-1185">Reference proteome</keyword>
<dbReference type="Proteomes" id="UP000019443">
    <property type="component" value="Chromosome"/>
</dbReference>
<dbReference type="Pfam" id="PF06941">
    <property type="entry name" value="NT5C"/>
    <property type="match status" value="1"/>
</dbReference>
<proteinExistence type="inferred from homology"/>
<dbReference type="InterPro" id="IPR023214">
    <property type="entry name" value="HAD_sf"/>
</dbReference>
<dbReference type="HOGENOM" id="CLU_115573_0_0_5"/>
<evidence type="ECO:0000313" key="3">
    <source>
        <dbReference type="EMBL" id="CDM57413.1"/>
    </source>
</evidence>
<dbReference type="PATRIC" id="fig|348824.6.peg.1877"/>
<evidence type="ECO:0000256" key="1">
    <source>
        <dbReference type="ARBA" id="ARBA00009589"/>
    </source>
</evidence>
<dbReference type="InterPro" id="IPR010708">
    <property type="entry name" value="5'(3')-deoxyribonucleotidase"/>
</dbReference>
<evidence type="ECO:0000256" key="2">
    <source>
        <dbReference type="PIRSR" id="PIRSR610708-1"/>
    </source>
</evidence>
<feature type="active site" description="Proton donor" evidence="2">
    <location>
        <position position="14"/>
    </location>
</feature>
<dbReference type="KEGG" id="rhl:LPU83_1748"/>
<protein>
    <submittedName>
        <fullName evidence="3">Uncharacterized protein</fullName>
    </submittedName>
</protein>
<dbReference type="GO" id="GO:0009264">
    <property type="term" value="P:deoxyribonucleotide catabolic process"/>
    <property type="evidence" value="ECO:0007669"/>
    <property type="project" value="InterPro"/>
</dbReference>
<dbReference type="Gene3D" id="3.40.50.1000">
    <property type="entry name" value="HAD superfamily/HAD-like"/>
    <property type="match status" value="1"/>
</dbReference>
<evidence type="ECO:0000313" key="4">
    <source>
        <dbReference type="Proteomes" id="UP000019443"/>
    </source>
</evidence>
<feature type="active site" description="Nucleophile" evidence="2">
    <location>
        <position position="12"/>
    </location>
</feature>
<gene>
    <name evidence="3" type="ORF">LPU83_1748</name>
</gene>
<dbReference type="AlphaFoldDB" id="W6RFE8"/>
<dbReference type="eggNOG" id="ENOG5031KEC">
    <property type="taxonomic scope" value="Bacteria"/>
</dbReference>
<sequence length="166" mass="18637">MNEKTEPKIFLDMDGVLADFDKGAGHLLGTDDIHKWEFVHGPKAFWEKLDSYPNFFGSLPPMPDAYHLWGEVYQREPIILTALPRVGATDVDAQKRAWVKHHLPSSFEVDVITCQTPEKPGYANVGDVLVDDRAVNRAAWEARGGKFILHTSAETTLTQLKAMGYL</sequence>
<accession>W6RFE8</accession>
<dbReference type="RefSeq" id="WP_037069524.1">
    <property type="nucleotide sequence ID" value="NZ_HG916852.1"/>
</dbReference>
<dbReference type="EMBL" id="HG916852">
    <property type="protein sequence ID" value="CDM57413.1"/>
    <property type="molecule type" value="Genomic_DNA"/>
</dbReference>
<reference evidence="3" key="1">
    <citation type="submission" date="2013-11" db="EMBL/GenBank/DDBJ databases">
        <title>Draft genome sequence of the broad-host-range Rhizobium sp. LPU83 strain, a member of the low-genetic diversity Oregon-like Rhizobium sp. group.</title>
        <authorList>
            <person name="Wibberg D."/>
            <person name="Puehler A."/>
            <person name="Schlueter A."/>
        </authorList>
    </citation>
    <scope>NUCLEOTIDE SEQUENCE [LARGE SCALE GENOMIC DNA]</scope>
    <source>
        <strain evidence="3">LPU83</strain>
    </source>
</reference>
<organism evidence="3 4">
    <name type="scientific">Rhizobium favelukesii</name>
    <dbReference type="NCBI Taxonomy" id="348824"/>
    <lineage>
        <taxon>Bacteria</taxon>
        <taxon>Pseudomonadati</taxon>
        <taxon>Pseudomonadota</taxon>
        <taxon>Alphaproteobacteria</taxon>
        <taxon>Hyphomicrobiales</taxon>
        <taxon>Rhizobiaceae</taxon>
        <taxon>Rhizobium/Agrobacterium group</taxon>
        <taxon>Rhizobium</taxon>
    </lineage>
</organism>
<dbReference type="SUPFAM" id="SSF56784">
    <property type="entry name" value="HAD-like"/>
    <property type="match status" value="1"/>
</dbReference>